<dbReference type="InterPro" id="IPR016036">
    <property type="entry name" value="Malonyl_transacylase_ACP-bd"/>
</dbReference>
<dbReference type="InterPro" id="IPR016035">
    <property type="entry name" value="Acyl_Trfase/lysoPLipase"/>
</dbReference>
<dbReference type="Proteomes" id="UP001236585">
    <property type="component" value="Chromosome"/>
</dbReference>
<dbReference type="Gene3D" id="3.30.70.250">
    <property type="entry name" value="Malonyl-CoA ACP transacylase, ACP-binding"/>
    <property type="match status" value="1"/>
</dbReference>
<accession>A0ABY8W1W4</accession>
<dbReference type="SMART" id="SM00823">
    <property type="entry name" value="PKS_PP"/>
    <property type="match status" value="2"/>
</dbReference>
<dbReference type="InterPro" id="IPR057326">
    <property type="entry name" value="KR_dom"/>
</dbReference>
<keyword evidence="9" id="KW-1185">Reference proteome</keyword>
<dbReference type="InterPro" id="IPR016039">
    <property type="entry name" value="Thiolase-like"/>
</dbReference>
<dbReference type="PROSITE" id="PS00606">
    <property type="entry name" value="KS3_1"/>
    <property type="match status" value="1"/>
</dbReference>
<dbReference type="InterPro" id="IPR013968">
    <property type="entry name" value="PKS_KR"/>
</dbReference>
<dbReference type="InterPro" id="IPR036736">
    <property type="entry name" value="ACP-like_sf"/>
</dbReference>
<keyword evidence="1" id="KW-0596">Phosphopantetheine</keyword>
<dbReference type="CDD" id="cd00833">
    <property type="entry name" value="PKS"/>
    <property type="match status" value="1"/>
</dbReference>
<dbReference type="RefSeq" id="WP_285190612.1">
    <property type="nucleotide sequence ID" value="NZ_CP126981.1"/>
</dbReference>
<sequence>MTSSYDEEALRHWLADYLVTTVGCSPYDIDFDAPMSDLGLGSRDAVVLSGELTELLGRKVSPVEFWQHPTIADLARFLTGTEAFGAEDELEVNRGHLDEPIAIVGLGCRLPGGITGPEEYWQFLSEGGNAVTEVPAERWAPFDDGTPEVAAALAHTTRHGGYMDNLDDFDAEFFDISSREAVKMDPQQRMLLEVAWEALEHAGIPPSSLRRSQTGVFAGACYTDYGYVAGIDLTNVDAWTNSGGALSIIANRLSYFLDFRGPSVTVDTACSSSIVALHLACQSLRIGDSDVALAAGVNLMLAPSVVRAFDQTGALSPTGACHAFDADADGFIRGEGCGVVVLKRLGDAVRDGDRVLAVVRGSAVNQDGRSNGLLAPNPAAQMAVLRSAYANAGLQPHDVDYVEAHGTGTPLGDPIEARALGTVLGRGRAEDAPLLIGTAKTNLGHLEAAAGIAGLIKTVLSVYQGSIPPNLHFNNPNPHIPFDQLRLKVVAEQTDWPETGQPRRAGISSFGFGGTNAHAVIEQAPPAVPVIREADPVVTTLVLSGKSPERIAAQAASLAEWLQGAGAEVRLPDIAHTLSYHRERHAQFATVCVRDREQAAASLQALAEGRSADGVVGAHDGPCSPGTVFVFSGQGSHWAGMGKQLLADEPVFAEAIAELDPIFVEQVGFSLQDIIENSKPISGDAQVQPVLMGLQLALTELWRSYGVHPDAVIGHSMGEVTAAVVAGALSVVDGLRVIANRSKLMSRMAGQGAVALLKLDPEATEALIADYPEVSVAGYISPRETVIAGPVAPVDEVVAAVSAQNKFARRVNMEVASHTAFMDPILGELRTALADLTPEIPTIPFYSTVMEGFQSPMLDADYWVANVRQPARLSQAVAAAAEEHGTFIEISAHPILTNAVGDTVESGSHHHSVGTLWRDGDDTLRFHTNLNTVHTSHPPQTTHPVEPHPVLPTTPWHHSKYWVTTRPITPIRSVASGADSGSAAGSADGPIPAEWYLKLAWPARELAGAAAQTDATDASWLVVTDTGVGEEIGRVLGDEFAATVEPTSLLAEGADASAITDALAGVTHVLYAPQVSGGQFDFEDGYALFNAARRLSAAIAEMGVAPKLYLLTRNAQPVSDGDRAVASQAVLWGLGRTLALEHPEFWGRVIDLDESVPDSVAARYVVDEAQAADDEDQVVYRAGSRRVPRLQQAFPPSTLPAELSADSAYLVIGATGNIGPHLVQQLADSGAGTVVAVSRNPGSKLDDLAARLKPSGTTLVTAAADAADEAAMSAVFDRFGKDLPPLAGIYVAAFAGGPTELLQMTEEDVTAMFRPKLDVVSVLHRLSLSHKVDQFVLFSSISGLTGSRWLAHYTATTTFLDTFALARRAAGLPATAVNWGLWKSLSDGQSEEERQVTLASGLEPMADDVAIRALPLLTGPGAGSRPTVVAADWPLLAAAYRTRAALRIVDDLLNTDAAGAEGAAARSTEFRDALREADPTRRRGLLVDHVTAQVVGAMGLASAQLLDPTAGFFQSGMDSLMSVTLQRALSDSLGETLPASVVFDYPTVEALSEYLATLLPEVAEAAEDDSADDYDDFSDDELLKQLSERLG</sequence>
<dbReference type="SMART" id="SM00822">
    <property type="entry name" value="PKS_KR"/>
    <property type="match status" value="1"/>
</dbReference>
<feature type="domain" description="Carrier" evidence="6">
    <location>
        <begin position="1"/>
        <end position="82"/>
    </location>
</feature>
<feature type="domain" description="Ketosynthase family 3 (KS3)" evidence="7">
    <location>
        <begin position="98"/>
        <end position="523"/>
    </location>
</feature>
<dbReference type="InterPro" id="IPR020841">
    <property type="entry name" value="PKS_Beta-ketoAc_synthase_dom"/>
</dbReference>
<dbReference type="Pfam" id="PF08659">
    <property type="entry name" value="KR"/>
    <property type="match status" value="1"/>
</dbReference>
<dbReference type="Gene3D" id="3.40.47.10">
    <property type="match status" value="1"/>
</dbReference>
<dbReference type="InterPro" id="IPR018201">
    <property type="entry name" value="Ketoacyl_synth_AS"/>
</dbReference>
<dbReference type="SUPFAM" id="SSF52151">
    <property type="entry name" value="FabD/lysophospholipase-like"/>
    <property type="match status" value="1"/>
</dbReference>
<reference evidence="8 9" key="1">
    <citation type="journal article" date="2023" name="Microbiol. Resour. Announc.">
        <title>Complete Genome Sequence of Mycobacterium wuenschmanii, a novel Nontuberculous Mycobacterium Isolated from a captive population of Amazon Milk Frogs.</title>
        <authorList>
            <person name="Hicks J."/>
            <person name="Zeineldin M."/>
            <person name="Ward H."/>
            <person name="Wuenschmann A."/>
            <person name="Camp P."/>
            <person name="Farrell D."/>
            <person name="Lehman K."/>
            <person name="Thacker T."/>
            <person name="Cuthbert E."/>
        </authorList>
    </citation>
    <scope>NUCLEOTIDE SEQUENCE [LARGE SCALE GENOMIC DNA]</scope>
    <source>
        <strain evidence="8 9">Wuenschmanii</strain>
    </source>
</reference>
<organism evidence="8 9">
    <name type="scientific">Candidatus Mycobacterium wuenschmannii</name>
    <dbReference type="NCBI Taxonomy" id="3027808"/>
    <lineage>
        <taxon>Bacteria</taxon>
        <taxon>Bacillati</taxon>
        <taxon>Actinomycetota</taxon>
        <taxon>Actinomycetes</taxon>
        <taxon>Mycobacteriales</taxon>
        <taxon>Mycobacteriaceae</taxon>
        <taxon>Mycobacterium</taxon>
    </lineage>
</organism>
<evidence type="ECO:0000256" key="2">
    <source>
        <dbReference type="ARBA" id="ARBA00022553"/>
    </source>
</evidence>
<dbReference type="PANTHER" id="PTHR43775:SF37">
    <property type="entry name" value="SI:DKEY-61P9.11"/>
    <property type="match status" value="1"/>
</dbReference>
<dbReference type="InterPro" id="IPR050091">
    <property type="entry name" value="PKS_NRPS_Biosynth_Enz"/>
</dbReference>
<keyword evidence="4" id="KW-0521">NADP</keyword>
<dbReference type="Pfam" id="PF00698">
    <property type="entry name" value="Acyl_transf_1"/>
    <property type="match status" value="1"/>
</dbReference>
<dbReference type="InterPro" id="IPR014030">
    <property type="entry name" value="Ketoacyl_synth_N"/>
</dbReference>
<dbReference type="EMBL" id="CP126981">
    <property type="protein sequence ID" value="WIM89868.1"/>
    <property type="molecule type" value="Genomic_DNA"/>
</dbReference>
<keyword evidence="3" id="KW-0808">Transferase</keyword>
<dbReference type="SUPFAM" id="SSF55048">
    <property type="entry name" value="Probable ACP-binding domain of malonyl-CoA ACP transacylase"/>
    <property type="match status" value="1"/>
</dbReference>
<proteinExistence type="predicted"/>
<dbReference type="InterPro" id="IPR032821">
    <property type="entry name" value="PKS_assoc"/>
</dbReference>
<dbReference type="Pfam" id="PF00550">
    <property type="entry name" value="PP-binding"/>
    <property type="match status" value="2"/>
</dbReference>
<evidence type="ECO:0000256" key="5">
    <source>
        <dbReference type="ARBA" id="ARBA00023268"/>
    </source>
</evidence>
<dbReference type="Gene3D" id="3.40.366.10">
    <property type="entry name" value="Malonyl-Coenzyme A Acyl Carrier Protein, domain 2"/>
    <property type="match status" value="1"/>
</dbReference>
<dbReference type="SUPFAM" id="SSF51735">
    <property type="entry name" value="NAD(P)-binding Rossmann-fold domains"/>
    <property type="match status" value="2"/>
</dbReference>
<keyword evidence="5" id="KW-0511">Multifunctional enzyme</keyword>
<dbReference type="Pfam" id="PF02801">
    <property type="entry name" value="Ketoacyl-synt_C"/>
    <property type="match status" value="1"/>
</dbReference>
<name>A0ABY8W1W4_9MYCO</name>
<dbReference type="Pfam" id="PF00109">
    <property type="entry name" value="ketoacyl-synt"/>
    <property type="match status" value="1"/>
</dbReference>
<dbReference type="CDD" id="cd05274">
    <property type="entry name" value="KR_FAS_SDR_x"/>
    <property type="match status" value="1"/>
</dbReference>
<protein>
    <submittedName>
        <fullName evidence="8">SDR family NAD(P)-dependent oxidoreductase</fullName>
    </submittedName>
</protein>
<gene>
    <name evidence="8" type="ORF">PT015_10820</name>
</gene>
<evidence type="ECO:0000313" key="9">
    <source>
        <dbReference type="Proteomes" id="UP001236585"/>
    </source>
</evidence>
<dbReference type="SUPFAM" id="SSF53901">
    <property type="entry name" value="Thiolase-like"/>
    <property type="match status" value="1"/>
</dbReference>
<dbReference type="SMART" id="SM01294">
    <property type="entry name" value="PKS_PP_betabranch"/>
    <property type="match status" value="1"/>
</dbReference>
<keyword evidence="2" id="KW-0597">Phosphoprotein</keyword>
<dbReference type="Gene3D" id="1.10.1200.10">
    <property type="entry name" value="ACP-like"/>
    <property type="match status" value="2"/>
</dbReference>
<evidence type="ECO:0000259" key="6">
    <source>
        <dbReference type="PROSITE" id="PS50075"/>
    </source>
</evidence>
<dbReference type="SMART" id="SM00827">
    <property type="entry name" value="PKS_AT"/>
    <property type="match status" value="1"/>
</dbReference>
<dbReference type="Gene3D" id="3.40.50.720">
    <property type="entry name" value="NAD(P)-binding Rossmann-like Domain"/>
    <property type="match status" value="1"/>
</dbReference>
<evidence type="ECO:0000256" key="1">
    <source>
        <dbReference type="ARBA" id="ARBA00022450"/>
    </source>
</evidence>
<evidence type="ECO:0000313" key="8">
    <source>
        <dbReference type="EMBL" id="WIM89868.1"/>
    </source>
</evidence>
<dbReference type="SMART" id="SM00825">
    <property type="entry name" value="PKS_KS"/>
    <property type="match status" value="1"/>
</dbReference>
<evidence type="ECO:0000259" key="7">
    <source>
        <dbReference type="PROSITE" id="PS52004"/>
    </source>
</evidence>
<feature type="domain" description="Carrier" evidence="6">
    <location>
        <begin position="1484"/>
        <end position="1559"/>
    </location>
</feature>
<dbReference type="PROSITE" id="PS50075">
    <property type="entry name" value="CARRIER"/>
    <property type="match status" value="2"/>
</dbReference>
<dbReference type="InterPro" id="IPR036291">
    <property type="entry name" value="NAD(P)-bd_dom_sf"/>
</dbReference>
<evidence type="ECO:0000256" key="3">
    <source>
        <dbReference type="ARBA" id="ARBA00022679"/>
    </source>
</evidence>
<dbReference type="InterPro" id="IPR001227">
    <property type="entry name" value="Ac_transferase_dom_sf"/>
</dbReference>
<dbReference type="InterPro" id="IPR020806">
    <property type="entry name" value="PKS_PP-bd"/>
</dbReference>
<dbReference type="Pfam" id="PF16197">
    <property type="entry name" value="KAsynt_C_assoc"/>
    <property type="match status" value="1"/>
</dbReference>
<dbReference type="InterPro" id="IPR009081">
    <property type="entry name" value="PP-bd_ACP"/>
</dbReference>
<evidence type="ECO:0000256" key="4">
    <source>
        <dbReference type="ARBA" id="ARBA00022857"/>
    </source>
</evidence>
<dbReference type="SUPFAM" id="SSF47336">
    <property type="entry name" value="ACP-like"/>
    <property type="match status" value="2"/>
</dbReference>
<dbReference type="InterPro" id="IPR014043">
    <property type="entry name" value="Acyl_transferase_dom"/>
</dbReference>
<dbReference type="PROSITE" id="PS52004">
    <property type="entry name" value="KS3_2"/>
    <property type="match status" value="1"/>
</dbReference>
<dbReference type="PANTHER" id="PTHR43775">
    <property type="entry name" value="FATTY ACID SYNTHASE"/>
    <property type="match status" value="1"/>
</dbReference>
<dbReference type="InterPro" id="IPR014031">
    <property type="entry name" value="Ketoacyl_synth_C"/>
</dbReference>